<reference evidence="3 4" key="1">
    <citation type="submission" date="2013-08" db="EMBL/GenBank/DDBJ databases">
        <authorList>
            <person name="Weinstock G."/>
            <person name="Sodergren E."/>
            <person name="Wylie T."/>
            <person name="Fulton L."/>
            <person name="Fulton R."/>
            <person name="Fronick C."/>
            <person name="O'Laughlin M."/>
            <person name="Godfrey J."/>
            <person name="Miner T."/>
            <person name="Herter B."/>
            <person name="Appelbaum E."/>
            <person name="Cordes M."/>
            <person name="Lek S."/>
            <person name="Wollam A."/>
            <person name="Pepin K.H."/>
            <person name="Palsikar V.B."/>
            <person name="Mitreva M."/>
            <person name="Wilson R.K."/>
        </authorList>
    </citation>
    <scope>NUCLEOTIDE SEQUENCE [LARGE SCALE GENOMIC DNA]</scope>
    <source>
        <strain evidence="3 4">F0041</strain>
    </source>
</reference>
<dbReference type="SUPFAM" id="SSF51695">
    <property type="entry name" value="PLC-like phosphodiesterases"/>
    <property type="match status" value="1"/>
</dbReference>
<dbReference type="InterPro" id="IPR017946">
    <property type="entry name" value="PLC-like_Pdiesterase_TIM-brl"/>
</dbReference>
<sequence>MKLKKMTVIFALMGMTGYLQAQHTQVVAHRGFWKVEGSAQNSIAALREAESAGCYGSEFDVWLTKDNKSVVNHDPVYKMKSMEGSKAEELTKLRLENGEKLPLLEEYFDAAREGSIRLILELKKQSSNARETRAVREIVALAKRMGLERRMEYISFSLHAVKEFIRLAPEGTPVYYLNGDLSPAELKAIGCSGPDYHLEVFKKHPEWIRESHELGMKVNAWTVDKPEDMRWLIERKADFITTNEPLKLREILKEYVSR</sequence>
<keyword evidence="1" id="KW-0732">Signal</keyword>
<name>U2CFN1_9BACE</name>
<feature type="domain" description="GP-PDE" evidence="2">
    <location>
        <begin position="24"/>
        <end position="252"/>
    </location>
</feature>
<dbReference type="InterPro" id="IPR030395">
    <property type="entry name" value="GP_PDE_dom"/>
</dbReference>
<gene>
    <name evidence="3" type="ORF">HMPREF1981_00010</name>
</gene>
<evidence type="ECO:0000313" key="4">
    <source>
        <dbReference type="Proteomes" id="UP000016496"/>
    </source>
</evidence>
<accession>U2CFN1</accession>
<dbReference type="EMBL" id="AWSV01000001">
    <property type="protein sequence ID" value="ERI89299.1"/>
    <property type="molecule type" value="Genomic_DNA"/>
</dbReference>
<dbReference type="GO" id="GO:0008081">
    <property type="term" value="F:phosphoric diester hydrolase activity"/>
    <property type="evidence" value="ECO:0007669"/>
    <property type="project" value="InterPro"/>
</dbReference>
<dbReference type="HOGENOM" id="CLU_030006_3_5_10"/>
<organism evidence="3 4">
    <name type="scientific">Bacteroides pyogenes F0041</name>
    <dbReference type="NCBI Taxonomy" id="1321819"/>
    <lineage>
        <taxon>Bacteria</taxon>
        <taxon>Pseudomonadati</taxon>
        <taxon>Bacteroidota</taxon>
        <taxon>Bacteroidia</taxon>
        <taxon>Bacteroidales</taxon>
        <taxon>Bacteroidaceae</taxon>
        <taxon>Bacteroides</taxon>
    </lineage>
</organism>
<dbReference type="PATRIC" id="fig|1321819.3.peg.10"/>
<feature type="signal peptide" evidence="1">
    <location>
        <begin position="1"/>
        <end position="21"/>
    </location>
</feature>
<dbReference type="PANTHER" id="PTHR46211">
    <property type="entry name" value="GLYCEROPHOSPHORYL DIESTER PHOSPHODIESTERASE"/>
    <property type="match status" value="1"/>
</dbReference>
<dbReference type="Gene3D" id="3.20.20.190">
    <property type="entry name" value="Phosphatidylinositol (PI) phosphodiesterase"/>
    <property type="match status" value="1"/>
</dbReference>
<dbReference type="GO" id="GO:0006629">
    <property type="term" value="P:lipid metabolic process"/>
    <property type="evidence" value="ECO:0007669"/>
    <property type="project" value="InterPro"/>
</dbReference>
<evidence type="ECO:0000313" key="3">
    <source>
        <dbReference type="EMBL" id="ERI89299.1"/>
    </source>
</evidence>
<protein>
    <submittedName>
        <fullName evidence="3">Glycerophosphodiester phosphodiesterase family protein</fullName>
    </submittedName>
</protein>
<dbReference type="RefSeq" id="WP_021645154.1">
    <property type="nucleotide sequence ID" value="NZ_KE993095.1"/>
</dbReference>
<evidence type="ECO:0000256" key="1">
    <source>
        <dbReference type="SAM" id="SignalP"/>
    </source>
</evidence>
<dbReference type="AlphaFoldDB" id="U2CFN1"/>
<evidence type="ECO:0000259" key="2">
    <source>
        <dbReference type="PROSITE" id="PS51704"/>
    </source>
</evidence>
<dbReference type="Pfam" id="PF03009">
    <property type="entry name" value="GDPD"/>
    <property type="match status" value="1"/>
</dbReference>
<proteinExistence type="predicted"/>
<comment type="caution">
    <text evidence="3">The sequence shown here is derived from an EMBL/GenBank/DDBJ whole genome shotgun (WGS) entry which is preliminary data.</text>
</comment>
<dbReference type="PROSITE" id="PS51704">
    <property type="entry name" value="GP_PDE"/>
    <property type="match status" value="1"/>
</dbReference>
<dbReference type="OrthoDB" id="9776255at2"/>
<dbReference type="PANTHER" id="PTHR46211:SF1">
    <property type="entry name" value="GLYCEROPHOSPHODIESTER PHOSPHODIESTERASE, CYTOPLASMIC"/>
    <property type="match status" value="1"/>
</dbReference>
<dbReference type="Proteomes" id="UP000016496">
    <property type="component" value="Unassembled WGS sequence"/>
</dbReference>
<feature type="chain" id="PRO_5004623827" evidence="1">
    <location>
        <begin position="22"/>
        <end position="258"/>
    </location>
</feature>